<evidence type="ECO:0000256" key="4">
    <source>
        <dbReference type="ARBA" id="ARBA00022516"/>
    </source>
</evidence>
<evidence type="ECO:0000256" key="13">
    <source>
        <dbReference type="SAM" id="Phobius"/>
    </source>
</evidence>
<dbReference type="OrthoDB" id="406287at2759"/>
<dbReference type="InterPro" id="IPR021261">
    <property type="entry name" value="GPCAT"/>
</dbReference>
<evidence type="ECO:0000256" key="11">
    <source>
        <dbReference type="ARBA" id="ARBA00023264"/>
    </source>
</evidence>
<evidence type="ECO:0000256" key="5">
    <source>
        <dbReference type="ARBA" id="ARBA00022679"/>
    </source>
</evidence>
<evidence type="ECO:0000256" key="10">
    <source>
        <dbReference type="ARBA" id="ARBA00023209"/>
    </source>
</evidence>
<keyword evidence="5" id="KW-0808">Transferase</keyword>
<evidence type="ECO:0000256" key="9">
    <source>
        <dbReference type="ARBA" id="ARBA00023136"/>
    </source>
</evidence>
<evidence type="ECO:0000256" key="6">
    <source>
        <dbReference type="ARBA" id="ARBA00022692"/>
    </source>
</evidence>
<comment type="similarity">
    <text evidence="2">Belongs to the GPC1 family.</text>
</comment>
<keyword evidence="12" id="KW-0012">Acyltransferase</keyword>
<evidence type="ECO:0000256" key="12">
    <source>
        <dbReference type="ARBA" id="ARBA00023315"/>
    </source>
</evidence>
<dbReference type="PANTHER" id="PTHR31201">
    <property type="entry name" value="OS01G0585100 PROTEIN"/>
    <property type="match status" value="1"/>
</dbReference>
<organism evidence="14 15">
    <name type="scientific">Tetrapyrgos nigripes</name>
    <dbReference type="NCBI Taxonomy" id="182062"/>
    <lineage>
        <taxon>Eukaryota</taxon>
        <taxon>Fungi</taxon>
        <taxon>Dikarya</taxon>
        <taxon>Basidiomycota</taxon>
        <taxon>Agaricomycotina</taxon>
        <taxon>Agaricomycetes</taxon>
        <taxon>Agaricomycetidae</taxon>
        <taxon>Agaricales</taxon>
        <taxon>Marasmiineae</taxon>
        <taxon>Marasmiaceae</taxon>
        <taxon>Tetrapyrgos</taxon>
    </lineage>
</organism>
<evidence type="ECO:0000313" key="15">
    <source>
        <dbReference type="Proteomes" id="UP000559256"/>
    </source>
</evidence>
<evidence type="ECO:0000313" key="14">
    <source>
        <dbReference type="EMBL" id="KAF5315981.1"/>
    </source>
</evidence>
<dbReference type="PANTHER" id="PTHR31201:SF1">
    <property type="entry name" value="GLYCEROPHOSPHOCHOLINE ACYLTRANSFERASE 1"/>
    <property type="match status" value="1"/>
</dbReference>
<feature type="transmembrane region" description="Helical" evidence="13">
    <location>
        <begin position="112"/>
        <end position="135"/>
    </location>
</feature>
<dbReference type="EMBL" id="JAACJM010000492">
    <property type="protein sequence ID" value="KAF5315981.1"/>
    <property type="molecule type" value="Genomic_DNA"/>
</dbReference>
<protein>
    <recommendedName>
        <fullName evidence="3">Glycerophosphocholine acyltransferase 1</fullName>
    </recommendedName>
</protein>
<dbReference type="Proteomes" id="UP000559256">
    <property type="component" value="Unassembled WGS sequence"/>
</dbReference>
<comment type="subcellular location">
    <subcellularLocation>
        <location evidence="1">Membrane</location>
        <topology evidence="1">Multi-pass membrane protein</topology>
    </subcellularLocation>
</comment>
<dbReference type="GO" id="GO:0006656">
    <property type="term" value="P:phosphatidylcholine biosynthetic process"/>
    <property type="evidence" value="ECO:0007669"/>
    <property type="project" value="TreeGrafter"/>
</dbReference>
<keyword evidence="7 13" id="KW-1133">Transmembrane helix</keyword>
<keyword evidence="9 13" id="KW-0472">Membrane</keyword>
<sequence length="154" mass="17612">MIQKLLPKHRREIPCIQKIASSKSFTRVSGGIYFSWQLLYWKFALIDCCEKIESGQRTTSFSFLLNNQRGIIGRSLSAISPQSHIATFMGGQLVHMVFTELLAVYLLYDSAFWSGVFLKLGIFGVSVWNGGGYYIEVFGRKFERELEALRKKLV</sequence>
<evidence type="ECO:0000256" key="2">
    <source>
        <dbReference type="ARBA" id="ARBA00006675"/>
    </source>
</evidence>
<evidence type="ECO:0000256" key="7">
    <source>
        <dbReference type="ARBA" id="ARBA00022989"/>
    </source>
</evidence>
<feature type="transmembrane region" description="Helical" evidence="13">
    <location>
        <begin position="85"/>
        <end position="106"/>
    </location>
</feature>
<evidence type="ECO:0000256" key="8">
    <source>
        <dbReference type="ARBA" id="ARBA00023098"/>
    </source>
</evidence>
<proteinExistence type="inferred from homology"/>
<dbReference type="AlphaFoldDB" id="A0A8H5B3E8"/>
<reference evidence="14 15" key="1">
    <citation type="journal article" date="2020" name="ISME J.">
        <title>Uncovering the hidden diversity of litter-decomposition mechanisms in mushroom-forming fungi.</title>
        <authorList>
            <person name="Floudas D."/>
            <person name="Bentzer J."/>
            <person name="Ahren D."/>
            <person name="Johansson T."/>
            <person name="Persson P."/>
            <person name="Tunlid A."/>
        </authorList>
    </citation>
    <scope>NUCLEOTIDE SEQUENCE [LARGE SCALE GENOMIC DNA]</scope>
    <source>
        <strain evidence="14 15">CBS 291.85</strain>
    </source>
</reference>
<dbReference type="GO" id="GO:0016746">
    <property type="term" value="F:acyltransferase activity"/>
    <property type="evidence" value="ECO:0007669"/>
    <property type="project" value="UniProtKB-KW"/>
</dbReference>
<keyword evidence="4" id="KW-0444">Lipid biosynthesis</keyword>
<comment type="caution">
    <text evidence="14">The sequence shown here is derived from an EMBL/GenBank/DDBJ whole genome shotgun (WGS) entry which is preliminary data.</text>
</comment>
<keyword evidence="6 13" id="KW-0812">Transmembrane</keyword>
<accession>A0A8H5B3E8</accession>
<evidence type="ECO:0000256" key="1">
    <source>
        <dbReference type="ARBA" id="ARBA00004141"/>
    </source>
</evidence>
<keyword evidence="10" id="KW-0594">Phospholipid biosynthesis</keyword>
<keyword evidence="11" id="KW-1208">Phospholipid metabolism</keyword>
<keyword evidence="8" id="KW-0443">Lipid metabolism</keyword>
<name>A0A8H5B3E8_9AGAR</name>
<gene>
    <name evidence="14" type="ORF">D9758_018369</name>
</gene>
<keyword evidence="15" id="KW-1185">Reference proteome</keyword>
<dbReference type="GO" id="GO:0016020">
    <property type="term" value="C:membrane"/>
    <property type="evidence" value="ECO:0007669"/>
    <property type="project" value="UniProtKB-SubCell"/>
</dbReference>
<evidence type="ECO:0000256" key="3">
    <source>
        <dbReference type="ARBA" id="ARBA00019082"/>
    </source>
</evidence>